<name>X1UDS6_9ZZZZ</name>
<dbReference type="SUPFAM" id="SSF56935">
    <property type="entry name" value="Porins"/>
    <property type="match status" value="1"/>
</dbReference>
<organism evidence="1">
    <name type="scientific">marine sediment metagenome</name>
    <dbReference type="NCBI Taxonomy" id="412755"/>
    <lineage>
        <taxon>unclassified sequences</taxon>
        <taxon>metagenomes</taxon>
        <taxon>ecological metagenomes</taxon>
    </lineage>
</organism>
<dbReference type="AlphaFoldDB" id="X1UDS6"/>
<dbReference type="EMBL" id="BARW01024971">
    <property type="protein sequence ID" value="GAI98020.1"/>
    <property type="molecule type" value="Genomic_DNA"/>
</dbReference>
<comment type="caution">
    <text evidence="1">The sequence shown here is derived from an EMBL/GenBank/DDBJ whole genome shotgun (WGS) entry which is preliminary data.</text>
</comment>
<proteinExistence type="predicted"/>
<protein>
    <recommendedName>
        <fullName evidence="2">TonB-dependent receptor-like beta-barrel domain-containing protein</fullName>
    </recommendedName>
</protein>
<gene>
    <name evidence="1" type="ORF">S12H4_41046</name>
</gene>
<evidence type="ECO:0000313" key="1">
    <source>
        <dbReference type="EMBL" id="GAI98020.1"/>
    </source>
</evidence>
<feature type="non-terminal residue" evidence="1">
    <location>
        <position position="1"/>
    </location>
</feature>
<accession>X1UDS6</accession>
<sequence>VPQGMESFYVLPFSNRHFLDNAYMKLSFKYFDLTVGKQQISLGTGYVWNPTDVFNIKELFDPTYEQPGHNAVRLDVPLGTMYTLTALFSPEDTWENSAKLIQLKGRIPHFDYSLIAIEKVWRFHDYTQFDSENTNFLELPEKRQLLGASTAGELLGLGVWAEYAYNWMESSEDFYELVVGTDYTFDFQTYMMVEYYRNTLGKTDYQQYDLNDWMRLIAMEQKAISRDQIYVFIQHPATDLLNVGLSTIYSISDNSLTKIKIQ</sequence>
<reference evidence="1" key="1">
    <citation type="journal article" date="2014" name="Front. Microbiol.">
        <title>High frequency of phylogenetically diverse reductive dehalogenase-homologous genes in deep subseafloor sedimentary metagenomes.</title>
        <authorList>
            <person name="Kawai M."/>
            <person name="Futagami T."/>
            <person name="Toyoda A."/>
            <person name="Takaki Y."/>
            <person name="Nishi S."/>
            <person name="Hori S."/>
            <person name="Arai W."/>
            <person name="Tsubouchi T."/>
            <person name="Morono Y."/>
            <person name="Uchiyama I."/>
            <person name="Ito T."/>
            <person name="Fujiyama A."/>
            <person name="Inagaki F."/>
            <person name="Takami H."/>
        </authorList>
    </citation>
    <scope>NUCLEOTIDE SEQUENCE</scope>
    <source>
        <strain evidence="1">Expedition CK06-06</strain>
    </source>
</reference>
<evidence type="ECO:0008006" key="2">
    <source>
        <dbReference type="Google" id="ProtNLM"/>
    </source>
</evidence>
<feature type="non-terminal residue" evidence="1">
    <location>
        <position position="262"/>
    </location>
</feature>